<proteinExistence type="predicted"/>
<dbReference type="KEGG" id="mcub:MCBB_0834"/>
<dbReference type="EMBL" id="LT607756">
    <property type="protein sequence ID" value="SCG85399.1"/>
    <property type="molecule type" value="Genomic_DNA"/>
</dbReference>
<evidence type="ECO:0000256" key="1">
    <source>
        <dbReference type="SAM" id="Phobius"/>
    </source>
</evidence>
<keyword evidence="1" id="KW-0812">Transmembrane</keyword>
<dbReference type="RefSeq" id="WP_071906570.1">
    <property type="nucleotide sequence ID" value="NZ_LT607756.1"/>
</dbReference>
<keyword evidence="3" id="KW-1185">Reference proteome</keyword>
<evidence type="ECO:0000313" key="3">
    <source>
        <dbReference type="Proteomes" id="UP000094707"/>
    </source>
</evidence>
<reference evidence="2 3" key="1">
    <citation type="submission" date="2016-08" db="EMBL/GenBank/DDBJ databases">
        <authorList>
            <person name="Seilhamer J.J."/>
        </authorList>
    </citation>
    <scope>NUCLEOTIDE SEQUENCE [LARGE SCALE GENOMIC DNA]</scope>
    <source>
        <strain evidence="2">Buetzberg</strain>
    </source>
</reference>
<dbReference type="GeneID" id="30411684"/>
<sequence length="102" mass="11549">MLFGSPDLLTSAIVTVTVILGFGTIFLLCGLLYIYWGNYRDTKSSYAVGLLLFASAMLLQNVLLTATYFINVLNHWYEGIVMFAFIVFEFIALSILFKISWE</sequence>
<evidence type="ECO:0000313" key="2">
    <source>
        <dbReference type="EMBL" id="SCG85399.1"/>
    </source>
</evidence>
<protein>
    <submittedName>
        <fullName evidence="2">Uncharacterized protein</fullName>
    </submittedName>
</protein>
<keyword evidence="1" id="KW-0472">Membrane</keyword>
<keyword evidence="1" id="KW-1133">Transmembrane helix</keyword>
<name>A0A1D3L1M8_9EURY</name>
<feature type="transmembrane region" description="Helical" evidence="1">
    <location>
        <begin position="48"/>
        <end position="70"/>
    </location>
</feature>
<feature type="transmembrane region" description="Helical" evidence="1">
    <location>
        <begin position="76"/>
        <end position="97"/>
    </location>
</feature>
<dbReference type="AlphaFoldDB" id="A0A1D3L1M8"/>
<dbReference type="OrthoDB" id="68469at2157"/>
<feature type="transmembrane region" description="Helical" evidence="1">
    <location>
        <begin position="12"/>
        <end position="36"/>
    </location>
</feature>
<gene>
    <name evidence="2" type="ORF">MCBB_0834</name>
</gene>
<dbReference type="Pfam" id="PF26119">
    <property type="entry name" value="DUF8036"/>
    <property type="match status" value="1"/>
</dbReference>
<accession>A0A1D3L1M8</accession>
<organism evidence="2 3">
    <name type="scientific">Methanobacterium congolense</name>
    <dbReference type="NCBI Taxonomy" id="118062"/>
    <lineage>
        <taxon>Archaea</taxon>
        <taxon>Methanobacteriati</taxon>
        <taxon>Methanobacteriota</taxon>
        <taxon>Methanomada group</taxon>
        <taxon>Methanobacteria</taxon>
        <taxon>Methanobacteriales</taxon>
        <taxon>Methanobacteriaceae</taxon>
        <taxon>Methanobacterium</taxon>
    </lineage>
</organism>
<dbReference type="InterPro" id="IPR058349">
    <property type="entry name" value="DUF8036"/>
</dbReference>
<dbReference type="STRING" id="118062.MCBB_0834"/>
<dbReference type="Proteomes" id="UP000094707">
    <property type="component" value="Chromosome I"/>
</dbReference>